<keyword evidence="2" id="KW-1185">Reference proteome</keyword>
<proteinExistence type="predicted"/>
<organism evidence="1 2">
    <name type="scientific">Pangasianodon gigas</name>
    <name type="common">Mekong giant catfish</name>
    <name type="synonym">Pangasius gigas</name>
    <dbReference type="NCBI Taxonomy" id="30993"/>
    <lineage>
        <taxon>Eukaryota</taxon>
        <taxon>Metazoa</taxon>
        <taxon>Chordata</taxon>
        <taxon>Craniata</taxon>
        <taxon>Vertebrata</taxon>
        <taxon>Euteleostomi</taxon>
        <taxon>Actinopterygii</taxon>
        <taxon>Neopterygii</taxon>
        <taxon>Teleostei</taxon>
        <taxon>Ostariophysi</taxon>
        <taxon>Siluriformes</taxon>
        <taxon>Pangasiidae</taxon>
        <taxon>Pangasianodon</taxon>
    </lineage>
</organism>
<dbReference type="Proteomes" id="UP000829447">
    <property type="component" value="Linkage Group LG30"/>
</dbReference>
<gene>
    <name evidence="1" type="ORF">PGIGA_G00195990</name>
</gene>
<evidence type="ECO:0000313" key="1">
    <source>
        <dbReference type="EMBL" id="MCI4395787.1"/>
    </source>
</evidence>
<comment type="caution">
    <text evidence="1">The sequence shown here is derived from an EMBL/GenBank/DDBJ whole genome shotgun (WGS) entry which is preliminary data.</text>
</comment>
<sequence>MNLNVSTEAEQMCCTMLTGSRTWKKYKLWRAVPNWTSTPCQEQVKWPSSRHRPEELRLRWQSPWCSTTFHCLSLTT</sequence>
<accession>A0ACC5XWR8</accession>
<dbReference type="EMBL" id="CM040483">
    <property type="protein sequence ID" value="MCI4395787.1"/>
    <property type="molecule type" value="Genomic_DNA"/>
</dbReference>
<protein>
    <submittedName>
        <fullName evidence="1">Uncharacterized protein</fullName>
    </submittedName>
</protein>
<reference evidence="1 2" key="1">
    <citation type="journal article" date="2022" name="bioRxiv">
        <title>An ancient truncated duplication of the anti-Mullerian hormone receptor type 2 gene is a potential conserved master sex determinant in the Pangasiidae catfish family.</title>
        <authorList>
            <person name="Wen M."/>
            <person name="Pan Q."/>
            <person name="Jouanno E."/>
            <person name="Montfort J."/>
            <person name="Zahm M."/>
            <person name="Cabau C."/>
            <person name="Klopp C."/>
            <person name="Iampietro C."/>
            <person name="Roques C."/>
            <person name="Bouchez O."/>
            <person name="Castinel A."/>
            <person name="Donnadieu C."/>
            <person name="Parrinello H."/>
            <person name="Poncet C."/>
            <person name="Belmonte E."/>
            <person name="Gautier V."/>
            <person name="Avarre J.-C."/>
            <person name="Dugue R."/>
            <person name="Gustiano R."/>
            <person name="Ha T.T.T."/>
            <person name="Campet M."/>
            <person name="Sriphairoj K."/>
            <person name="Ribolli J."/>
            <person name="de Almeida F.L."/>
            <person name="Desvignes T."/>
            <person name="Postlethwait J.H."/>
            <person name="Bucao C.F."/>
            <person name="Robinson-Rechavi M."/>
            <person name="Bobe J."/>
            <person name="Herpin A."/>
            <person name="Guiguen Y."/>
        </authorList>
    </citation>
    <scope>NUCLEOTIDE SEQUENCE [LARGE SCALE GENOMIC DNA]</scope>
    <source>
        <strain evidence="1">YG-Dec2019</strain>
    </source>
</reference>
<evidence type="ECO:0000313" key="2">
    <source>
        <dbReference type="Proteomes" id="UP000829447"/>
    </source>
</evidence>
<name>A0ACC5XWR8_PANGG</name>